<accession>A0AAV2RI45</accession>
<keyword evidence="4" id="KW-0862">Zinc</keyword>
<dbReference type="Proteomes" id="UP001497623">
    <property type="component" value="Unassembled WGS sequence"/>
</dbReference>
<dbReference type="GO" id="GO:0008270">
    <property type="term" value="F:zinc ion binding"/>
    <property type="evidence" value="ECO:0007669"/>
    <property type="project" value="UniProtKB-KW"/>
</dbReference>
<keyword evidence="8" id="KW-1185">Reference proteome</keyword>
<dbReference type="PROSITE" id="PS00028">
    <property type="entry name" value="ZINC_FINGER_C2H2_1"/>
    <property type="match status" value="4"/>
</dbReference>
<feature type="domain" description="C2H2-type" evidence="6">
    <location>
        <begin position="378"/>
        <end position="405"/>
    </location>
</feature>
<evidence type="ECO:0000256" key="1">
    <source>
        <dbReference type="ARBA" id="ARBA00022723"/>
    </source>
</evidence>
<dbReference type="PROSITE" id="PS50157">
    <property type="entry name" value="ZINC_FINGER_C2H2_2"/>
    <property type="match status" value="2"/>
</dbReference>
<keyword evidence="2" id="KW-0677">Repeat</keyword>
<proteinExistence type="predicted"/>
<dbReference type="SUPFAM" id="SSF57667">
    <property type="entry name" value="beta-beta-alpha zinc fingers"/>
    <property type="match status" value="2"/>
</dbReference>
<evidence type="ECO:0000256" key="3">
    <source>
        <dbReference type="ARBA" id="ARBA00022771"/>
    </source>
</evidence>
<comment type="caution">
    <text evidence="7">The sequence shown here is derived from an EMBL/GenBank/DDBJ whole genome shotgun (WGS) entry which is preliminary data.</text>
</comment>
<dbReference type="PANTHER" id="PTHR24379">
    <property type="entry name" value="KRAB AND ZINC FINGER DOMAIN-CONTAINING"/>
    <property type="match status" value="1"/>
</dbReference>
<dbReference type="InterPro" id="IPR036236">
    <property type="entry name" value="Znf_C2H2_sf"/>
</dbReference>
<sequence length="601" mass="70107">MSNVNMFNHPQKLKESNVRLSHLGVVEKPFQCTQCDSRFTTNAAKNIHSKIHSVDQVFACSVCSYKTKYYKELRKHTFDKCSLKVRVPKILNCHEYFRQVHMRQVDTTCVEFGCTSCDVVCNSQMGLKIHITKQHLNQTNIDGSQDNGSDNEYECAVCDFTCNSLLLIQVHSLEHNSEDDQSNIKSYDVDKKVGGQKDILGYNEKLSCQECDFQCLTPRGIQVHVDRQHPKQKKVIEKLSCKICEFQCFTKSGIQGHMAEAHPKEVLRVIPKCMQPVPNMSTKYRQTDMLFDPIPIGNHLNPDNEKIRENDVTRMYKCPMCRYKGTLCGFKRHRRIHMQNYYEKTLAKKKTQNEDSYDENAELVTHILNKNHTNGRPFMCTKCKAKFLTSGRLASHMESHESEVHDPEAVIFGNNEDYFEISPDADNYPLGEIKHDNIKRHPEQRENSLSQKNVIDNCYIENYKESEFSHELTPVRVSKRKWIEDMDENEELDISDENTPKRVAKKQDRIKTFRCLHHNCDFSAYTLDDIKLHAKTAKVHRNIKEIRCSNNGRKQQFCLYMGCDFTSFSYRHIKIHEKTHSEFLFVLNEIEDKQKNPTMTI</sequence>
<evidence type="ECO:0000313" key="7">
    <source>
        <dbReference type="EMBL" id="CAL4124778.1"/>
    </source>
</evidence>
<dbReference type="FunFam" id="3.30.160.60:FF:000100">
    <property type="entry name" value="Zinc finger 45-like"/>
    <property type="match status" value="1"/>
</dbReference>
<keyword evidence="3 5" id="KW-0863">Zinc-finger</keyword>
<evidence type="ECO:0000313" key="8">
    <source>
        <dbReference type="Proteomes" id="UP001497623"/>
    </source>
</evidence>
<evidence type="ECO:0000259" key="6">
    <source>
        <dbReference type="PROSITE" id="PS50157"/>
    </source>
</evidence>
<evidence type="ECO:0000256" key="5">
    <source>
        <dbReference type="PROSITE-ProRule" id="PRU00042"/>
    </source>
</evidence>
<protein>
    <recommendedName>
        <fullName evidence="6">C2H2-type domain-containing protein</fullName>
    </recommendedName>
</protein>
<organism evidence="7 8">
    <name type="scientific">Meganyctiphanes norvegica</name>
    <name type="common">Northern krill</name>
    <name type="synonym">Thysanopoda norvegica</name>
    <dbReference type="NCBI Taxonomy" id="48144"/>
    <lineage>
        <taxon>Eukaryota</taxon>
        <taxon>Metazoa</taxon>
        <taxon>Ecdysozoa</taxon>
        <taxon>Arthropoda</taxon>
        <taxon>Crustacea</taxon>
        <taxon>Multicrustacea</taxon>
        <taxon>Malacostraca</taxon>
        <taxon>Eumalacostraca</taxon>
        <taxon>Eucarida</taxon>
        <taxon>Euphausiacea</taxon>
        <taxon>Euphausiidae</taxon>
        <taxon>Meganyctiphanes</taxon>
    </lineage>
</organism>
<dbReference type="InterPro" id="IPR013087">
    <property type="entry name" value="Znf_C2H2_type"/>
</dbReference>
<evidence type="ECO:0000256" key="4">
    <source>
        <dbReference type="ARBA" id="ARBA00022833"/>
    </source>
</evidence>
<gene>
    <name evidence="7" type="ORF">MNOR_LOCUS24758</name>
</gene>
<dbReference type="Gene3D" id="3.30.160.60">
    <property type="entry name" value="Classic Zinc Finger"/>
    <property type="match status" value="4"/>
</dbReference>
<dbReference type="EMBL" id="CAXKWB010022976">
    <property type="protein sequence ID" value="CAL4124778.1"/>
    <property type="molecule type" value="Genomic_DNA"/>
</dbReference>
<dbReference type="AlphaFoldDB" id="A0AAV2RI45"/>
<keyword evidence="1" id="KW-0479">Metal-binding</keyword>
<feature type="domain" description="C2H2-type" evidence="6">
    <location>
        <begin position="30"/>
        <end position="57"/>
    </location>
</feature>
<reference evidence="7 8" key="1">
    <citation type="submission" date="2024-05" db="EMBL/GenBank/DDBJ databases">
        <authorList>
            <person name="Wallberg A."/>
        </authorList>
    </citation>
    <scope>NUCLEOTIDE SEQUENCE [LARGE SCALE GENOMIC DNA]</scope>
</reference>
<name>A0AAV2RI45_MEGNR</name>
<evidence type="ECO:0000256" key="2">
    <source>
        <dbReference type="ARBA" id="ARBA00022737"/>
    </source>
</evidence>
<dbReference type="PANTHER" id="PTHR24379:SF121">
    <property type="entry name" value="C2H2-TYPE DOMAIN-CONTAINING PROTEIN"/>
    <property type="match status" value="1"/>
</dbReference>
<dbReference type="SMART" id="SM00355">
    <property type="entry name" value="ZnF_C2H2"/>
    <property type="match status" value="10"/>
</dbReference>